<dbReference type="Pfam" id="PF14090">
    <property type="entry name" value="HTH_39"/>
    <property type="match status" value="1"/>
</dbReference>
<gene>
    <name evidence="2" type="ORF">PTQ27_09200</name>
</gene>
<dbReference type="RefSeq" id="WP_273748980.1">
    <property type="nucleotide sequence ID" value="NZ_JAQSJE010000009.1"/>
</dbReference>
<proteinExistence type="predicted"/>
<feature type="domain" description="Winged helix-turn-helix" evidence="1">
    <location>
        <begin position="15"/>
        <end position="76"/>
    </location>
</feature>
<name>A0ABT5MUT0_9PAST</name>
<reference evidence="2 3" key="1">
    <citation type="submission" date="2023-02" db="EMBL/GenBank/DDBJ databases">
        <title>Mannheimia cairiniae sp. nov., a novel species of Mannheimia obtained from moscovy ducks (Cairina moschata) and reclassification of Mannheimia ovis as heterotypic synonym of Mannheimia pernigra.</title>
        <authorList>
            <person name="Christensen H."/>
        </authorList>
    </citation>
    <scope>NUCLEOTIDE SEQUENCE [LARGE SCALE GENOMIC DNA]</scope>
    <source>
        <strain evidence="2 3">AT1</strain>
    </source>
</reference>
<organism evidence="2 3">
    <name type="scientific">Mannheimia cairinae</name>
    <dbReference type="NCBI Taxonomy" id="3025936"/>
    <lineage>
        <taxon>Bacteria</taxon>
        <taxon>Pseudomonadati</taxon>
        <taxon>Pseudomonadota</taxon>
        <taxon>Gammaproteobacteria</taxon>
        <taxon>Pasteurellales</taxon>
        <taxon>Pasteurellaceae</taxon>
        <taxon>Mannheimia</taxon>
    </lineage>
</organism>
<keyword evidence="3" id="KW-1185">Reference proteome</keyword>
<evidence type="ECO:0000259" key="1">
    <source>
        <dbReference type="Pfam" id="PF14090"/>
    </source>
</evidence>
<evidence type="ECO:0000313" key="3">
    <source>
        <dbReference type="Proteomes" id="UP001221909"/>
    </source>
</evidence>
<sequence length="79" mass="8963">MYGLNINPNEASSQSQNARILAHLKNGGRVTSLTSLKDFNCLRLSARIKDLRDRGHNIQSEPITLPDGKRVSQYFMEFE</sequence>
<protein>
    <submittedName>
        <fullName evidence="2">Helix-turn-helix domain-containing protein</fullName>
    </submittedName>
</protein>
<dbReference type="EMBL" id="JAQSJE010000009">
    <property type="protein sequence ID" value="MDD0824633.1"/>
    <property type="molecule type" value="Genomic_DNA"/>
</dbReference>
<accession>A0ABT5MUT0</accession>
<evidence type="ECO:0000313" key="2">
    <source>
        <dbReference type="EMBL" id="MDD0824633.1"/>
    </source>
</evidence>
<comment type="caution">
    <text evidence="2">The sequence shown here is derived from an EMBL/GenBank/DDBJ whole genome shotgun (WGS) entry which is preliminary data.</text>
</comment>
<dbReference type="InterPro" id="IPR055245">
    <property type="entry name" value="HTH_proteobacteria"/>
</dbReference>
<dbReference type="Proteomes" id="UP001221909">
    <property type="component" value="Unassembled WGS sequence"/>
</dbReference>